<dbReference type="Proteomes" id="UP000030676">
    <property type="component" value="Unassembled WGS sequence"/>
</dbReference>
<reference evidence="2" key="2">
    <citation type="submission" date="2014-03" db="EMBL/GenBank/DDBJ databases">
        <title>The Genome Annotation of Fusarium oxysporum PHW808.</title>
        <authorList>
            <consortium name="The Broad Institute Genomics Platform"/>
            <person name="Ma L.-J."/>
            <person name="Corby-Kistler H."/>
            <person name="Broz K."/>
            <person name="Gale L.R."/>
            <person name="Jonkers W."/>
            <person name="O'Donnell K."/>
            <person name="Ploetz R."/>
            <person name="Steinberg C."/>
            <person name="Schwartz D.C."/>
            <person name="VanEtten H."/>
            <person name="Zhou S."/>
            <person name="Young S.K."/>
            <person name="Zeng Q."/>
            <person name="Gargeya S."/>
            <person name="Fitzgerald M."/>
            <person name="Abouelleil A."/>
            <person name="Alvarado L."/>
            <person name="Chapman S.B."/>
            <person name="Gainer-Dewar J."/>
            <person name="Goldberg J."/>
            <person name="Griggs A."/>
            <person name="Gujja S."/>
            <person name="Hansen M."/>
            <person name="Howarth C."/>
            <person name="Imamovic A."/>
            <person name="Ireland A."/>
            <person name="Larimer J."/>
            <person name="McCowan C."/>
            <person name="Murphy C."/>
            <person name="Pearson M."/>
            <person name="Poon T.W."/>
            <person name="Priest M."/>
            <person name="Roberts A."/>
            <person name="Saif S."/>
            <person name="Shea T."/>
            <person name="Sykes S."/>
            <person name="Wortman J."/>
            <person name="Nusbaum C."/>
            <person name="Birren B."/>
        </authorList>
    </citation>
    <scope>NUCLEOTIDE SEQUENCE</scope>
    <source>
        <strain evidence="2">54008</strain>
    </source>
</reference>
<evidence type="ECO:0000256" key="1">
    <source>
        <dbReference type="SAM" id="MobiDB-lite"/>
    </source>
</evidence>
<reference evidence="2" key="1">
    <citation type="submission" date="2011-11" db="EMBL/GenBank/DDBJ databases">
        <title>The Genome Sequence of Fusarium oxysporum PHW808.</title>
        <authorList>
            <consortium name="The Broad Institute Genome Sequencing Platform"/>
            <person name="Ma L.-J."/>
            <person name="Gale L.R."/>
            <person name="Schwartz D.C."/>
            <person name="Zhou S."/>
            <person name="Corby-Kistler H."/>
            <person name="Young S.K."/>
            <person name="Zeng Q."/>
            <person name="Gargeya S."/>
            <person name="Fitzgerald M."/>
            <person name="Haas B."/>
            <person name="Abouelleil A."/>
            <person name="Alvarado L."/>
            <person name="Arachchi H.M."/>
            <person name="Berlin A."/>
            <person name="Brown A."/>
            <person name="Chapman S.B."/>
            <person name="Chen Z."/>
            <person name="Dunbar C."/>
            <person name="Freedman E."/>
            <person name="Gearin G."/>
            <person name="Goldberg J."/>
            <person name="Griggs A."/>
            <person name="Gujja S."/>
            <person name="Heiman D."/>
            <person name="Howarth C."/>
            <person name="Larson L."/>
            <person name="Lui A."/>
            <person name="MacDonald P.J.P."/>
            <person name="Montmayeur A."/>
            <person name="Murphy C."/>
            <person name="Neiman D."/>
            <person name="Pearson M."/>
            <person name="Priest M."/>
            <person name="Roberts A."/>
            <person name="Saif S."/>
            <person name="Shea T."/>
            <person name="Shenoy N."/>
            <person name="Sisk P."/>
            <person name="Stolte C."/>
            <person name="Sykes S."/>
            <person name="Wortman J."/>
            <person name="Nusbaum C."/>
            <person name="Birren B."/>
        </authorList>
    </citation>
    <scope>NUCLEOTIDE SEQUENCE [LARGE SCALE GENOMIC DNA]</scope>
    <source>
        <strain evidence="2">54008</strain>
    </source>
</reference>
<dbReference type="AlphaFoldDB" id="X0ING2"/>
<feature type="compositionally biased region" description="Polar residues" evidence="1">
    <location>
        <begin position="47"/>
        <end position="67"/>
    </location>
</feature>
<accession>X0ING2</accession>
<evidence type="ECO:0000313" key="2">
    <source>
        <dbReference type="EMBL" id="EXL74614.1"/>
    </source>
</evidence>
<sequence length="102" mass="11166">MYLKGGWRENGLTTNASYSSTPSMISMETILLKVMSFSDSHVRFGSTQLSSAQPVSDSAQELTTRGSSEYEPRKQSEANADAATEHRGQGGVIFSERSDQIR</sequence>
<proteinExistence type="predicted"/>
<name>X0ING2_FUSOX</name>
<organism evidence="2">
    <name type="scientific">Fusarium oxysporum f. sp. conglutinans race 2 54008</name>
    <dbReference type="NCBI Taxonomy" id="1089457"/>
    <lineage>
        <taxon>Eukaryota</taxon>
        <taxon>Fungi</taxon>
        <taxon>Dikarya</taxon>
        <taxon>Ascomycota</taxon>
        <taxon>Pezizomycotina</taxon>
        <taxon>Sordariomycetes</taxon>
        <taxon>Hypocreomycetidae</taxon>
        <taxon>Hypocreales</taxon>
        <taxon>Nectriaceae</taxon>
        <taxon>Fusarium</taxon>
        <taxon>Fusarium oxysporum species complex</taxon>
    </lineage>
</organism>
<protein>
    <submittedName>
        <fullName evidence="2">Uncharacterized protein</fullName>
    </submittedName>
</protein>
<dbReference type="HOGENOM" id="CLU_2277599_0_0_1"/>
<gene>
    <name evidence="2" type="ORF">FOPG_10353</name>
</gene>
<feature type="region of interest" description="Disordered" evidence="1">
    <location>
        <begin position="47"/>
        <end position="102"/>
    </location>
</feature>
<dbReference type="EMBL" id="KK033199">
    <property type="protein sequence ID" value="EXL74614.1"/>
    <property type="molecule type" value="Genomic_DNA"/>
</dbReference>